<dbReference type="InParanoid" id="L5KAA1"/>
<name>L5KAA1_PTEAL</name>
<evidence type="ECO:0000313" key="1">
    <source>
        <dbReference type="EMBL" id="ELK07706.1"/>
    </source>
</evidence>
<dbReference type="EMBL" id="KB030947">
    <property type="protein sequence ID" value="ELK07706.1"/>
    <property type="molecule type" value="Genomic_DNA"/>
</dbReference>
<proteinExistence type="predicted"/>
<dbReference type="AlphaFoldDB" id="L5KAA1"/>
<keyword evidence="2" id="KW-1185">Reference proteome</keyword>
<reference evidence="2" key="1">
    <citation type="journal article" date="2013" name="Science">
        <title>Comparative analysis of bat genomes provides insight into the evolution of flight and immunity.</title>
        <authorList>
            <person name="Zhang G."/>
            <person name="Cowled C."/>
            <person name="Shi Z."/>
            <person name="Huang Z."/>
            <person name="Bishop-Lilly K.A."/>
            <person name="Fang X."/>
            <person name="Wynne J.W."/>
            <person name="Xiong Z."/>
            <person name="Baker M.L."/>
            <person name="Zhao W."/>
            <person name="Tachedjian M."/>
            <person name="Zhu Y."/>
            <person name="Zhou P."/>
            <person name="Jiang X."/>
            <person name="Ng J."/>
            <person name="Yang L."/>
            <person name="Wu L."/>
            <person name="Xiao J."/>
            <person name="Feng Y."/>
            <person name="Chen Y."/>
            <person name="Sun X."/>
            <person name="Zhang Y."/>
            <person name="Marsh G.A."/>
            <person name="Crameri G."/>
            <person name="Broder C.C."/>
            <person name="Frey K.G."/>
            <person name="Wang L.F."/>
            <person name="Wang J."/>
        </authorList>
    </citation>
    <scope>NUCLEOTIDE SEQUENCE [LARGE SCALE GENOMIC DNA]</scope>
</reference>
<organism evidence="1 2">
    <name type="scientific">Pteropus alecto</name>
    <name type="common">Black flying fox</name>
    <dbReference type="NCBI Taxonomy" id="9402"/>
    <lineage>
        <taxon>Eukaryota</taxon>
        <taxon>Metazoa</taxon>
        <taxon>Chordata</taxon>
        <taxon>Craniata</taxon>
        <taxon>Vertebrata</taxon>
        <taxon>Euteleostomi</taxon>
        <taxon>Mammalia</taxon>
        <taxon>Eutheria</taxon>
        <taxon>Laurasiatheria</taxon>
        <taxon>Chiroptera</taxon>
        <taxon>Yinpterochiroptera</taxon>
        <taxon>Pteropodoidea</taxon>
        <taxon>Pteropodidae</taxon>
        <taxon>Pteropodinae</taxon>
        <taxon>Pteropus</taxon>
    </lineage>
</organism>
<sequence>MSLLNWEWEDEDRVSMGLMPSMDSFYQSMNEYDEEEYLKVRAQAQESDSDQCSSIESLERPASTFNADVFQVVPCKFIISLAFAVNIDKCQSRIPRPSAKK</sequence>
<evidence type="ECO:0000313" key="2">
    <source>
        <dbReference type="Proteomes" id="UP000010552"/>
    </source>
</evidence>
<dbReference type="STRING" id="9402.L5KAA1"/>
<gene>
    <name evidence="1" type="ORF">PAL_GLEAN10022065</name>
</gene>
<dbReference type="Proteomes" id="UP000010552">
    <property type="component" value="Unassembled WGS sequence"/>
</dbReference>
<protein>
    <submittedName>
        <fullName evidence="1">Uncharacterized protein</fullName>
    </submittedName>
</protein>
<accession>L5KAA1</accession>